<dbReference type="Gene3D" id="3.40.140.10">
    <property type="entry name" value="Cytidine Deaminase, domain 2"/>
    <property type="match status" value="1"/>
</dbReference>
<dbReference type="PANTHER" id="PTHR30471">
    <property type="entry name" value="DNA REPAIR PROTEIN RADC"/>
    <property type="match status" value="1"/>
</dbReference>
<evidence type="ECO:0000259" key="2">
    <source>
        <dbReference type="Pfam" id="PF04002"/>
    </source>
</evidence>
<dbReference type="EMBL" id="BAMV01000018">
    <property type="protein sequence ID" value="GAN61354.1"/>
    <property type="molecule type" value="Genomic_DNA"/>
</dbReference>
<keyword evidence="6" id="KW-1185">Reference proteome</keyword>
<feature type="domain" description="RadC-like JAB" evidence="2">
    <location>
        <begin position="93"/>
        <end position="211"/>
    </location>
</feature>
<evidence type="ECO:0000313" key="6">
    <source>
        <dbReference type="Proteomes" id="UP000321891"/>
    </source>
</evidence>
<keyword evidence="1" id="KW-0378">Hydrolase</keyword>
<keyword evidence="1" id="KW-0482">Metalloprotease</keyword>
<evidence type="ECO:0000313" key="5">
    <source>
        <dbReference type="Proteomes" id="UP000032671"/>
    </source>
</evidence>
<comment type="caution">
    <text evidence="3">The sequence shown here is derived from an EMBL/GenBank/DDBJ whole genome shotgun (WGS) entry which is preliminary data.</text>
</comment>
<dbReference type="AlphaFoldDB" id="A0A0D6N5X5"/>
<gene>
    <name evidence="4" type="primary">radC</name>
    <name evidence="3" type="ORF">Abci_018_224</name>
    <name evidence="4" type="ORF">ACI01nite_03530</name>
</gene>
<reference evidence="4 6" key="2">
    <citation type="submission" date="2019-07" db="EMBL/GenBank/DDBJ databases">
        <title>Whole genome shotgun sequence of Acetobacter cibinongensis NBRC 16605.</title>
        <authorList>
            <person name="Hosoyama A."/>
            <person name="Uohara A."/>
            <person name="Ohji S."/>
            <person name="Ichikawa N."/>
        </authorList>
    </citation>
    <scope>NUCLEOTIDE SEQUENCE [LARGE SCALE GENOMIC DNA]</scope>
    <source>
        <strain evidence="4 6">NBRC 16605</strain>
    </source>
</reference>
<dbReference type="InterPro" id="IPR001405">
    <property type="entry name" value="UPF0758"/>
</dbReference>
<name>A0A0D6N5X5_9PROT</name>
<dbReference type="RefSeq" id="WP_084597652.1">
    <property type="nucleotide sequence ID" value="NZ_BAMV01000018.1"/>
</dbReference>
<dbReference type="PANTHER" id="PTHR30471:SF3">
    <property type="entry name" value="UPF0758 PROTEIN YEES-RELATED"/>
    <property type="match status" value="1"/>
</dbReference>
<dbReference type="EMBL" id="BJVU01000001">
    <property type="protein sequence ID" value="GEL57751.1"/>
    <property type="molecule type" value="Genomic_DNA"/>
</dbReference>
<protein>
    <submittedName>
        <fullName evidence="3">DNA repair protein RadC</fullName>
    </submittedName>
</protein>
<reference evidence="3 5" key="1">
    <citation type="submission" date="2012-11" db="EMBL/GenBank/DDBJ databases">
        <title>Whole genome sequence of Acetobacter cibinongensis 4H-1.</title>
        <authorList>
            <person name="Azuma Y."/>
            <person name="Higashiura N."/>
            <person name="Hirakawa H."/>
            <person name="Matsushita K."/>
        </authorList>
    </citation>
    <scope>NUCLEOTIDE SEQUENCE [LARGE SCALE GENOMIC DNA]</scope>
    <source>
        <strain evidence="3 5">4H-1</strain>
    </source>
</reference>
<sequence length="216" mass="23633">MRLRVEQKGASGLADYEILEMLLFPGVPRRDTKPQAKALINSFGSLSAVLEAPAAALKEAGVGPACVRLLALMPEIAEKLSTPQTTKRADIGKWDKLLTYCHTAFTGLPAGQLRVLFLDIKNHLLADEPVMDMPDKTTKACVADILKQALAHNASALVTVRLVSDGLSRAQQMQKDIPFVQALLKAAPLLALDVHDHLVMRNGQWLSFRTMGQDEW</sequence>
<dbReference type="InterPro" id="IPR025657">
    <property type="entry name" value="RadC_JAB"/>
</dbReference>
<dbReference type="Proteomes" id="UP000321891">
    <property type="component" value="Unassembled WGS sequence"/>
</dbReference>
<dbReference type="Proteomes" id="UP000032671">
    <property type="component" value="Unassembled WGS sequence"/>
</dbReference>
<proteinExistence type="predicted"/>
<evidence type="ECO:0000313" key="3">
    <source>
        <dbReference type="EMBL" id="GAN61354.1"/>
    </source>
</evidence>
<accession>A0A0D6N5X5</accession>
<dbReference type="Pfam" id="PF04002">
    <property type="entry name" value="RadC"/>
    <property type="match status" value="1"/>
</dbReference>
<evidence type="ECO:0000256" key="1">
    <source>
        <dbReference type="ARBA" id="ARBA00023049"/>
    </source>
</evidence>
<dbReference type="GO" id="GO:0008237">
    <property type="term" value="F:metallopeptidase activity"/>
    <property type="evidence" value="ECO:0007669"/>
    <property type="project" value="UniProtKB-KW"/>
</dbReference>
<accession>A0A6N3SKE5</accession>
<organism evidence="3 5">
    <name type="scientific">Acetobacter cibinongensis</name>
    <dbReference type="NCBI Taxonomy" id="146475"/>
    <lineage>
        <taxon>Bacteria</taxon>
        <taxon>Pseudomonadati</taxon>
        <taxon>Pseudomonadota</taxon>
        <taxon>Alphaproteobacteria</taxon>
        <taxon>Acetobacterales</taxon>
        <taxon>Acetobacteraceae</taxon>
        <taxon>Acetobacter</taxon>
    </lineage>
</organism>
<keyword evidence="1" id="KW-0645">Protease</keyword>
<evidence type="ECO:0000313" key="4">
    <source>
        <dbReference type="EMBL" id="GEL57751.1"/>
    </source>
</evidence>
<dbReference type="STRING" id="1231339.Abci_018_224"/>